<gene>
    <name evidence="8" type="ORF">SAMN05216233_10929</name>
</gene>
<dbReference type="InterPro" id="IPR020615">
    <property type="entry name" value="Thiolase_acyl_enz_int_AS"/>
</dbReference>
<feature type="active site" description="Proton acceptor" evidence="4">
    <location>
        <position position="438"/>
    </location>
</feature>
<dbReference type="STRING" id="419481.SAMN05216233_10929"/>
<dbReference type="Pfam" id="PF00108">
    <property type="entry name" value="Thiolase_N"/>
    <property type="match status" value="1"/>
</dbReference>
<dbReference type="InterPro" id="IPR020610">
    <property type="entry name" value="Thiolase_AS"/>
</dbReference>
<evidence type="ECO:0000256" key="2">
    <source>
        <dbReference type="ARBA" id="ARBA00022679"/>
    </source>
</evidence>
<name>A0A1G5FVT5_9BACT</name>
<organism evidence="8 9">
    <name type="scientific">Desulfoluna spongiiphila</name>
    <dbReference type="NCBI Taxonomy" id="419481"/>
    <lineage>
        <taxon>Bacteria</taxon>
        <taxon>Pseudomonadati</taxon>
        <taxon>Thermodesulfobacteriota</taxon>
        <taxon>Desulfobacteria</taxon>
        <taxon>Desulfobacterales</taxon>
        <taxon>Desulfolunaceae</taxon>
        <taxon>Desulfoluna</taxon>
    </lineage>
</organism>
<dbReference type="CDD" id="cd00751">
    <property type="entry name" value="thiolase"/>
    <property type="match status" value="1"/>
</dbReference>
<evidence type="ECO:0000256" key="5">
    <source>
        <dbReference type="RuleBase" id="RU003557"/>
    </source>
</evidence>
<evidence type="ECO:0000256" key="4">
    <source>
        <dbReference type="PIRSR" id="PIRSR000429-1"/>
    </source>
</evidence>
<dbReference type="OrthoDB" id="4565318at2"/>
<dbReference type="RefSeq" id="WP_092211101.1">
    <property type="nucleotide sequence ID" value="NZ_FMUX01000009.1"/>
</dbReference>
<dbReference type="SUPFAM" id="SSF53901">
    <property type="entry name" value="Thiolase-like"/>
    <property type="match status" value="2"/>
</dbReference>
<dbReference type="InterPro" id="IPR002155">
    <property type="entry name" value="Thiolase"/>
</dbReference>
<dbReference type="Gene3D" id="3.40.47.10">
    <property type="match status" value="2"/>
</dbReference>
<dbReference type="PIRSF" id="PIRSF000429">
    <property type="entry name" value="Ac-CoA_Ac_transf"/>
    <property type="match status" value="1"/>
</dbReference>
<dbReference type="AlphaFoldDB" id="A0A1G5FVT5"/>
<evidence type="ECO:0000259" key="7">
    <source>
        <dbReference type="Pfam" id="PF02803"/>
    </source>
</evidence>
<keyword evidence="9" id="KW-1185">Reference proteome</keyword>
<evidence type="ECO:0000256" key="1">
    <source>
        <dbReference type="ARBA" id="ARBA00010982"/>
    </source>
</evidence>
<evidence type="ECO:0000259" key="6">
    <source>
        <dbReference type="Pfam" id="PF00108"/>
    </source>
</evidence>
<dbReference type="PANTHER" id="PTHR18919">
    <property type="entry name" value="ACETYL-COA C-ACYLTRANSFERASE"/>
    <property type="match status" value="1"/>
</dbReference>
<dbReference type="PANTHER" id="PTHR18919:SF107">
    <property type="entry name" value="ACETYL-COA ACETYLTRANSFERASE, CYTOSOLIC"/>
    <property type="match status" value="1"/>
</dbReference>
<dbReference type="NCBIfam" id="TIGR01930">
    <property type="entry name" value="AcCoA-C-Actrans"/>
    <property type="match status" value="1"/>
</dbReference>
<reference evidence="8 9" key="1">
    <citation type="submission" date="2016-10" db="EMBL/GenBank/DDBJ databases">
        <authorList>
            <person name="de Groot N.N."/>
        </authorList>
    </citation>
    <scope>NUCLEOTIDE SEQUENCE [LARGE SCALE GENOMIC DNA]</scope>
    <source>
        <strain evidence="8 9">AA1</strain>
    </source>
</reference>
<dbReference type="PROSITE" id="PS00098">
    <property type="entry name" value="THIOLASE_1"/>
    <property type="match status" value="1"/>
</dbReference>
<feature type="domain" description="Thiolase N-terminal" evidence="6">
    <location>
        <begin position="48"/>
        <end position="317"/>
    </location>
</feature>
<feature type="active site" description="Proton acceptor" evidence="4">
    <location>
        <position position="408"/>
    </location>
</feature>
<feature type="domain" description="Thiolase C-terminal" evidence="7">
    <location>
        <begin position="325"/>
        <end position="450"/>
    </location>
</feature>
<dbReference type="InterPro" id="IPR016039">
    <property type="entry name" value="Thiolase-like"/>
</dbReference>
<keyword evidence="2 5" id="KW-0808">Transferase</keyword>
<dbReference type="InterPro" id="IPR020617">
    <property type="entry name" value="Thiolase_C"/>
</dbReference>
<evidence type="ECO:0000313" key="8">
    <source>
        <dbReference type="EMBL" id="SCY43356.1"/>
    </source>
</evidence>
<accession>A0A1G5FVT5</accession>
<keyword evidence="3 5" id="KW-0012">Acyltransferase</keyword>
<dbReference type="PROSITE" id="PS00099">
    <property type="entry name" value="THIOLASE_3"/>
    <property type="match status" value="1"/>
</dbReference>
<protein>
    <submittedName>
        <fullName evidence="8">Acetyl-CoA C-acetyltransferase</fullName>
    </submittedName>
</protein>
<dbReference type="Pfam" id="PF02803">
    <property type="entry name" value="Thiolase_C"/>
    <property type="match status" value="1"/>
</dbReference>
<dbReference type="GO" id="GO:0003988">
    <property type="term" value="F:acetyl-CoA C-acyltransferase activity"/>
    <property type="evidence" value="ECO:0007669"/>
    <property type="project" value="UniProtKB-ARBA"/>
</dbReference>
<dbReference type="EMBL" id="FMUX01000009">
    <property type="protein sequence ID" value="SCY43356.1"/>
    <property type="molecule type" value="Genomic_DNA"/>
</dbReference>
<proteinExistence type="inferred from homology"/>
<feature type="active site" description="Acyl-thioester intermediate" evidence="4">
    <location>
        <position position="134"/>
    </location>
</feature>
<evidence type="ECO:0000256" key="3">
    <source>
        <dbReference type="ARBA" id="ARBA00023315"/>
    </source>
</evidence>
<comment type="similarity">
    <text evidence="1 5">Belongs to the thiolase-like superfamily. Thiolase family.</text>
</comment>
<dbReference type="Proteomes" id="UP000198870">
    <property type="component" value="Unassembled WGS sequence"/>
</dbReference>
<sequence>MSDFVQTLEVKRADVYREAPIAEFGQRKPEFKGMGKKVGNRFKNHRDVVIVEACRTPYGVIGGQLKQYDAPELGAMAIKEVMRRMDGKITPEEIDYVIMGQVVPAGCGQVPGRQATILAGLPESVPSITVNKVCSSGIKTIDLASQMIQLGRADICIAGGQESMSNCPYALPNMRFGQRMGLPSGETRDLMVYDGLWDAFYNRHMAIHGSETTDEFGFTREDNDEWALHSQTSAVAAMEAGKLDDEIFPVAYRNGKKADVMTKDQGPRPTTTLEGLAKLPPVFGHTSTVTGKPGSVTAGNAPGVNDGGDVCLLMSREKADKLGLKPLFSIVDYAEVSQPTKDIATVPGLSIKKVLEQNELTCADVDLIEINEAFAAVALVSARSILGLSKEEMKRKVNVNGSAIAYGHPIGATGARIVMTLAYELRRRGGGIGVCGICSGHAQGDAMLIRVEP</sequence>
<dbReference type="InterPro" id="IPR020616">
    <property type="entry name" value="Thiolase_N"/>
</dbReference>
<evidence type="ECO:0000313" key="9">
    <source>
        <dbReference type="Proteomes" id="UP000198870"/>
    </source>
</evidence>